<dbReference type="EMBL" id="CACRTL010000003">
    <property type="protein sequence ID" value="VYT57950.1"/>
    <property type="molecule type" value="Genomic_DNA"/>
</dbReference>
<protein>
    <submittedName>
        <fullName evidence="2">Uncharacterized protein</fullName>
    </submittedName>
</protein>
<dbReference type="AlphaFoldDB" id="A0A6N2XWQ6"/>
<feature type="transmembrane region" description="Helical" evidence="1">
    <location>
        <begin position="5"/>
        <end position="26"/>
    </location>
</feature>
<accession>A0A6N2XWQ6</accession>
<proteinExistence type="predicted"/>
<feature type="transmembrane region" description="Helical" evidence="1">
    <location>
        <begin position="32"/>
        <end position="51"/>
    </location>
</feature>
<feature type="transmembrane region" description="Helical" evidence="1">
    <location>
        <begin position="63"/>
        <end position="82"/>
    </location>
</feature>
<keyword evidence="1" id="KW-0812">Transmembrane</keyword>
<evidence type="ECO:0000313" key="2">
    <source>
        <dbReference type="EMBL" id="VYT57950.1"/>
    </source>
</evidence>
<gene>
    <name evidence="2" type="ORF">CRLFYP8_00584</name>
</gene>
<reference evidence="2" key="1">
    <citation type="submission" date="2019-11" db="EMBL/GenBank/DDBJ databases">
        <authorList>
            <person name="Feng L."/>
        </authorList>
    </citation>
    <scope>NUCLEOTIDE SEQUENCE</scope>
    <source>
        <strain evidence="2">CramosumLFYP8</strain>
    </source>
</reference>
<organism evidence="2">
    <name type="scientific">Thomasclavelia ramosa</name>
    <dbReference type="NCBI Taxonomy" id="1547"/>
    <lineage>
        <taxon>Bacteria</taxon>
        <taxon>Bacillati</taxon>
        <taxon>Bacillota</taxon>
        <taxon>Erysipelotrichia</taxon>
        <taxon>Erysipelotrichales</taxon>
        <taxon>Coprobacillaceae</taxon>
        <taxon>Thomasclavelia</taxon>
    </lineage>
</organism>
<keyword evidence="1" id="KW-0472">Membrane</keyword>
<evidence type="ECO:0000256" key="1">
    <source>
        <dbReference type="SAM" id="Phobius"/>
    </source>
</evidence>
<sequence length="111" mass="13155">MAKKYLSFCFTLIILNIIPFIYQWIVKDVLEFRYIFFSIVVLITFLASYLYNTYKTISKKHLLGLFFILLFLVVLLFVSLVYGGFDVYYILLMMIVIISIIFIVVTSVDYK</sequence>
<feature type="transmembrane region" description="Helical" evidence="1">
    <location>
        <begin position="88"/>
        <end position="108"/>
    </location>
</feature>
<name>A0A6N2XWQ6_9FIRM</name>
<dbReference type="RefSeq" id="WP_156634984.1">
    <property type="nucleotide sequence ID" value="NZ_CACRTL010000003.1"/>
</dbReference>
<keyword evidence="1" id="KW-1133">Transmembrane helix</keyword>